<dbReference type="EMBL" id="CP001825">
    <property type="protein sequence ID" value="ACZ41229.1"/>
    <property type="molecule type" value="Genomic_DNA"/>
</dbReference>
<dbReference type="OrthoDB" id="24041at2"/>
<proteinExistence type="predicted"/>
<protein>
    <submittedName>
        <fullName evidence="1">Glutathione synthase/ribosomal protein S6 modification glutaminyl transferase-like protein</fullName>
    </submittedName>
</protein>
<evidence type="ECO:0000313" key="2">
    <source>
        <dbReference type="Proteomes" id="UP000000323"/>
    </source>
</evidence>
<evidence type="ECO:0000313" key="1">
    <source>
        <dbReference type="EMBL" id="ACZ41229.1"/>
    </source>
</evidence>
<dbReference type="KEGG" id="ttr:Tter_0307"/>
<dbReference type="eggNOG" id="COG0189">
    <property type="taxonomic scope" value="Bacteria"/>
</dbReference>
<keyword evidence="2" id="KW-1185">Reference proteome</keyword>
<dbReference type="Proteomes" id="UP000000323">
    <property type="component" value="Chromosome 1"/>
</dbReference>
<dbReference type="GO" id="GO:0016740">
    <property type="term" value="F:transferase activity"/>
    <property type="evidence" value="ECO:0007669"/>
    <property type="project" value="UniProtKB-KW"/>
</dbReference>
<dbReference type="HOGENOM" id="CLU_048863_0_0_0"/>
<keyword evidence="1" id="KW-0808">Transferase</keyword>
<sequence length="307" mass="34917">MEKLRVGLLVGREKSLVSALLQEITSNYSHVDVGIARLGAVELGEDCRYSVIVDRLSHVVPFYKAYLKHALVSGVYVINNPFVSSSDDKFHQVSLAHKLGLLTPKTVLLPNHYFLENYSPSRELVSHPLPVDWYEVAEEVGLPCILKDAEKGEWSELHICHSVDELMENYRHTSTRTVMVQELIDWDLFVRCLVIGEEVIPMYFDFQKKRYLPGSQGIPNELEESIMSDSSKIVKELGYDINLVEWAVYEDKAFLIDCFNPIPDIDPDAMEESDFKWAIKALAELLNQLTIKIANGEAIYRNPKLGS</sequence>
<accession>D1CE73</accession>
<dbReference type="RefSeq" id="WP_012874264.1">
    <property type="nucleotide sequence ID" value="NC_013525.1"/>
</dbReference>
<gene>
    <name evidence="1" type="ordered locus">Tter_0307</name>
</gene>
<dbReference type="AlphaFoldDB" id="D1CE73"/>
<organism evidence="1 2">
    <name type="scientific">Thermobaculum terrenum (strain ATCC BAA-798 / CCMEE 7001 / YNP1)</name>
    <dbReference type="NCBI Taxonomy" id="525904"/>
    <lineage>
        <taxon>Bacteria</taxon>
        <taxon>Bacillati</taxon>
        <taxon>Chloroflexota</taxon>
        <taxon>Chloroflexia</taxon>
        <taxon>Candidatus Thermobaculales</taxon>
        <taxon>Candidatus Thermobaculaceae</taxon>
        <taxon>Thermobaculum</taxon>
    </lineage>
</organism>
<dbReference type="SUPFAM" id="SSF56059">
    <property type="entry name" value="Glutathione synthetase ATP-binding domain-like"/>
    <property type="match status" value="1"/>
</dbReference>
<name>D1CE73_THET1</name>
<dbReference type="STRING" id="525904.Tter_0307"/>
<reference evidence="2" key="1">
    <citation type="journal article" date="2010" name="Stand. Genomic Sci.">
        <title>Complete genome sequence of 'Thermobaculum terrenum' type strain (YNP1).</title>
        <authorList>
            <person name="Kiss H."/>
            <person name="Cleland D."/>
            <person name="Lapidus A."/>
            <person name="Lucas S."/>
            <person name="Glavina Del Rio T."/>
            <person name="Nolan M."/>
            <person name="Tice H."/>
            <person name="Han C."/>
            <person name="Goodwin L."/>
            <person name="Pitluck S."/>
            <person name="Liolios K."/>
            <person name="Ivanova N."/>
            <person name="Mavromatis K."/>
            <person name="Ovchinnikova G."/>
            <person name="Pati A."/>
            <person name="Chen A."/>
            <person name="Palaniappan K."/>
            <person name="Land M."/>
            <person name="Hauser L."/>
            <person name="Chang Y."/>
            <person name="Jeffries C."/>
            <person name="Lu M."/>
            <person name="Brettin T."/>
            <person name="Detter J."/>
            <person name="Goker M."/>
            <person name="Tindall B."/>
            <person name="Beck B."/>
            <person name="McDermott T."/>
            <person name="Woyke T."/>
            <person name="Bristow J."/>
            <person name="Eisen J."/>
            <person name="Markowitz V."/>
            <person name="Hugenholtz P."/>
            <person name="Kyrpides N."/>
            <person name="Klenk H."/>
            <person name="Cheng J."/>
        </authorList>
    </citation>
    <scope>NUCLEOTIDE SEQUENCE [LARGE SCALE GENOMIC DNA]</scope>
    <source>
        <strain evidence="2">ATCC BAA-798 / YNP1</strain>
    </source>
</reference>